<dbReference type="Proteomes" id="UP000694547">
    <property type="component" value="Chromosome 21"/>
</dbReference>
<dbReference type="GeneTree" id="ENSGT00730000111479"/>
<evidence type="ECO:0000256" key="1">
    <source>
        <dbReference type="SAM" id="Phobius"/>
    </source>
</evidence>
<evidence type="ECO:0000313" key="2">
    <source>
        <dbReference type="Ensembl" id="ENSPEMP00000015944.2"/>
    </source>
</evidence>
<keyword evidence="3" id="KW-1185">Reference proteome</keyword>
<evidence type="ECO:0000313" key="3">
    <source>
        <dbReference type="Proteomes" id="UP000694547"/>
    </source>
</evidence>
<dbReference type="PANTHER" id="PTHR34928:SF2">
    <property type="entry name" value="TRANSMEMBRANE PROTEIN 217"/>
    <property type="match status" value="1"/>
</dbReference>
<proteinExistence type="predicted"/>
<dbReference type="Ensembl" id="ENSPEMT00000020252.2">
    <property type="protein sequence ID" value="ENSPEMP00000015944.2"/>
    <property type="gene ID" value="ENSPEMG00000015327.2"/>
</dbReference>
<keyword evidence="1" id="KW-1133">Transmembrane helix</keyword>
<organism evidence="2 3">
    <name type="scientific">Peromyscus maniculatus bairdii</name>
    <name type="common">Prairie deer mouse</name>
    <dbReference type="NCBI Taxonomy" id="230844"/>
    <lineage>
        <taxon>Eukaryota</taxon>
        <taxon>Metazoa</taxon>
        <taxon>Chordata</taxon>
        <taxon>Craniata</taxon>
        <taxon>Vertebrata</taxon>
        <taxon>Euteleostomi</taxon>
        <taxon>Mammalia</taxon>
        <taxon>Eutheria</taxon>
        <taxon>Euarchontoglires</taxon>
        <taxon>Glires</taxon>
        <taxon>Rodentia</taxon>
        <taxon>Myomorpha</taxon>
        <taxon>Muroidea</taxon>
        <taxon>Cricetidae</taxon>
        <taxon>Neotominae</taxon>
        <taxon>Peromyscus</taxon>
    </lineage>
</organism>
<protein>
    <submittedName>
        <fullName evidence="2">Transmembrane protein 217</fullName>
    </submittedName>
</protein>
<dbReference type="PANTHER" id="PTHR34928">
    <property type="entry name" value="TRANSMEMBRANE PROTEIN 217"/>
    <property type="match status" value="1"/>
</dbReference>
<feature type="transmembrane region" description="Helical" evidence="1">
    <location>
        <begin position="110"/>
        <end position="128"/>
    </location>
</feature>
<reference evidence="2" key="2">
    <citation type="submission" date="2025-08" db="UniProtKB">
        <authorList>
            <consortium name="Ensembl"/>
        </authorList>
    </citation>
    <scope>IDENTIFICATION</scope>
</reference>
<reference evidence="2" key="3">
    <citation type="submission" date="2025-09" db="UniProtKB">
        <authorList>
            <consortium name="Ensembl"/>
        </authorList>
    </citation>
    <scope>IDENTIFICATION</scope>
</reference>
<accession>A0A8C8TRT3</accession>
<sequence length="173" mass="20104">MGRKAGLKVPTQWKQRSRKHLGGANCTEVLQSQGINIVRQFFICWSFRIVVLLSIVTMAVSCFLLYSVYAQIYGGLMSYTIWIFTYESTNLAIQILTNEFSMALVRAMRWFGWVTRASLHSFCLYFVVSHAQIIYQSKKQGNILSYHRRISLGSRDTTRRKSKILNFIPHYND</sequence>
<name>A0A8C8TRT3_PERMB</name>
<keyword evidence="1" id="KW-0812">Transmembrane</keyword>
<reference evidence="2 3" key="1">
    <citation type="submission" date="2018-10" db="EMBL/GenBank/DDBJ databases">
        <title>Improved assembly of the deer mouse Peromyscus maniculatus genome.</title>
        <authorList>
            <person name="Lassance J.-M."/>
            <person name="Hoekstra H.E."/>
        </authorList>
    </citation>
    <scope>NUCLEOTIDE SEQUENCE [LARGE SCALE GENOMIC DNA]</scope>
</reference>
<keyword evidence="1" id="KW-0472">Membrane</keyword>
<feature type="transmembrane region" description="Helical" evidence="1">
    <location>
        <begin position="49"/>
        <end position="69"/>
    </location>
</feature>
<dbReference type="InterPro" id="IPR027862">
    <property type="entry name" value="DUF4534"/>
</dbReference>
<dbReference type="Pfam" id="PF15049">
    <property type="entry name" value="DUF4534"/>
    <property type="match status" value="1"/>
</dbReference>
<dbReference type="AlphaFoldDB" id="A0A8C8TRT3"/>